<proteinExistence type="predicted"/>
<name>A0A148KLJ2_9ALTE</name>
<organism evidence="4 5">
    <name type="scientific">Paraglaciecola hydrolytica</name>
    <dbReference type="NCBI Taxonomy" id="1799789"/>
    <lineage>
        <taxon>Bacteria</taxon>
        <taxon>Pseudomonadati</taxon>
        <taxon>Pseudomonadota</taxon>
        <taxon>Gammaproteobacteria</taxon>
        <taxon>Alteromonadales</taxon>
        <taxon>Alteromonadaceae</taxon>
        <taxon>Paraglaciecola</taxon>
    </lineage>
</organism>
<evidence type="ECO:0000313" key="5">
    <source>
        <dbReference type="Proteomes" id="UP000070299"/>
    </source>
</evidence>
<dbReference type="SUPFAM" id="SSF55545">
    <property type="entry name" value="beta-N-acetylhexosaminidase-like domain"/>
    <property type="match status" value="1"/>
</dbReference>
<dbReference type="PANTHER" id="PTHR37842">
    <property type="match status" value="1"/>
</dbReference>
<feature type="signal peptide" evidence="2">
    <location>
        <begin position="1"/>
        <end position="20"/>
    </location>
</feature>
<dbReference type="InterPro" id="IPR042301">
    <property type="entry name" value="GH115_sf"/>
</dbReference>
<dbReference type="STRING" id="1799789.AX660_01415"/>
<gene>
    <name evidence="4" type="ORF">AX660_01415</name>
</gene>
<feature type="chain" id="PRO_5007550169" evidence="2">
    <location>
        <begin position="21"/>
        <end position="945"/>
    </location>
</feature>
<dbReference type="Gene3D" id="3.20.20.520">
    <property type="entry name" value="Glycosyl hydrolase family 115"/>
    <property type="match status" value="1"/>
</dbReference>
<accession>A0A148KLJ2</accession>
<sequence>MYVKTWCVLLVSCFLLSAQASDYVSLAGKKGDFPLVHNGNAVAIYLDKAEPQGLKLAVTNLQNDMQKVSGATSELVSAITKQKSIVIVGTLQHSVVLQQLVAAGKLDVSAIDGQWEGMLIQLINQPMAGVEQALVVAGSDMRGAIFGVYDLSEKIGVSPWYWWADVPVKQAKSLFVKANTLVQQQPKVRYRGIFLNDEAPALSSWVHEKYGNYNSAFYQHVFELLLRLKANFLWPAMWNNSFNVDDIANPQLANTMGIVMSTSHHEPMMRADKEWHAERDGKWDYAVNPKKLYKFWQEGAQRHRDYESVYTLGMRGQADEPMGENENIALLEKIVAAQRQILSDTFGKDKLSQVPQVWALYKEVQSYYENGMRVPDDVTLLWSDDNWGNLRRLPTPDERKRSGGAGVYYHFDYVGGPRSYRWINTVPITKIWEQMNLAYDYQANRIWLTNVGDLKPMEYPIDFFLRMAWNPENYSADNLVTYGQQWATQQFGAEHAVQIEKLMTGYTRHNGRRKPELMEPDTYSVLNYNEASRISTELQSYVEQAETLHEKMPEQYKDAFFQLVLHPVKATRIIFELNHNAALNRLYAEQGRASSNDYAAQVKYWFAADKALEQQYHQLGKGRWNHFMSQPHIGYTTWNNPPANIMPNIVLNEPINAADMGVAVEGSAAAWPVNGNLPLKFDFYGQQQRYIDVFNKGNVPFDVNIRVSEPWIKLATRPAQIATEQRLWVSIDWSQLSTEHAAGTIDIKGTGWGSAKVKINAFKPADNNIHGFVEADGYISLDAGSGTVQQQAKDAYWQEIPNHGRTLSSMTGLIKPELSFVDKPSQAPYLEYPLHFFTEGKFEIHTIVAPSLNFVPGRGIRFAIGFDDEKPQIIDVLAENNAVSWEESVKDGVRAVISHHDLTQAGAKKLRLYLLESGLTVQKLVIATSELKSSYLAPPPSRKLP</sequence>
<comment type="caution">
    <text evidence="4">The sequence shown here is derived from an EMBL/GenBank/DDBJ whole genome shotgun (WGS) entry which is preliminary data.</text>
</comment>
<protein>
    <submittedName>
        <fullName evidence="4">Glycosyl hydrolase</fullName>
    </submittedName>
</protein>
<dbReference type="Gene3D" id="3.30.379.10">
    <property type="entry name" value="Chitobiase/beta-hexosaminidase domain 2-like"/>
    <property type="match status" value="1"/>
</dbReference>
<dbReference type="GO" id="GO:0016787">
    <property type="term" value="F:hydrolase activity"/>
    <property type="evidence" value="ECO:0007669"/>
    <property type="project" value="UniProtKB-KW"/>
</dbReference>
<dbReference type="InterPro" id="IPR029018">
    <property type="entry name" value="Hex-like_dom2"/>
</dbReference>
<dbReference type="InterPro" id="IPR031924">
    <property type="entry name" value="GH115"/>
</dbReference>
<dbReference type="PANTHER" id="PTHR37842:SF2">
    <property type="entry name" value="GYLCOSYL HYDROLASE 115 C-TERMINAL DOMAIN-CONTAINING PROTEIN"/>
    <property type="match status" value="1"/>
</dbReference>
<evidence type="ECO:0000259" key="3">
    <source>
        <dbReference type="Pfam" id="PF17829"/>
    </source>
</evidence>
<evidence type="ECO:0000313" key="4">
    <source>
        <dbReference type="EMBL" id="KXI27193.1"/>
    </source>
</evidence>
<keyword evidence="1 4" id="KW-0378">Hydrolase</keyword>
<evidence type="ECO:0000256" key="1">
    <source>
        <dbReference type="ARBA" id="ARBA00022801"/>
    </source>
</evidence>
<keyword evidence="2" id="KW-0732">Signal</keyword>
<dbReference type="Pfam" id="PF15979">
    <property type="entry name" value="Glyco_hydro_115"/>
    <property type="match status" value="1"/>
</dbReference>
<dbReference type="GO" id="GO:0005975">
    <property type="term" value="P:carbohydrate metabolic process"/>
    <property type="evidence" value="ECO:0007669"/>
    <property type="project" value="UniProtKB-ARBA"/>
</dbReference>
<reference evidence="5" key="1">
    <citation type="submission" date="2016-02" db="EMBL/GenBank/DDBJ databases">
        <authorList>
            <person name="Schultz-Johansen M."/>
            <person name="Glaring M.A."/>
            <person name="Bech P.K."/>
            <person name="Stougaard P."/>
        </authorList>
    </citation>
    <scope>NUCLEOTIDE SEQUENCE [LARGE SCALE GENOMIC DNA]</scope>
    <source>
        <strain evidence="5">S66</strain>
    </source>
</reference>
<feature type="domain" description="Gylcosyl hydrolase 115 C-terminal" evidence="3">
    <location>
        <begin position="771"/>
        <end position="939"/>
    </location>
</feature>
<dbReference type="Gene3D" id="1.20.58.2150">
    <property type="match status" value="1"/>
</dbReference>
<keyword evidence="5" id="KW-1185">Reference proteome</keyword>
<dbReference type="Proteomes" id="UP000070299">
    <property type="component" value="Unassembled WGS sequence"/>
</dbReference>
<dbReference type="InterPro" id="IPR041437">
    <property type="entry name" value="GH115_C"/>
</dbReference>
<dbReference type="EMBL" id="LSNE01000015">
    <property type="protein sequence ID" value="KXI27193.1"/>
    <property type="molecule type" value="Genomic_DNA"/>
</dbReference>
<dbReference type="AlphaFoldDB" id="A0A148KLJ2"/>
<evidence type="ECO:0000256" key="2">
    <source>
        <dbReference type="SAM" id="SignalP"/>
    </source>
</evidence>
<dbReference type="Pfam" id="PF17829">
    <property type="entry name" value="GH115_C"/>
    <property type="match status" value="1"/>
</dbReference>
<dbReference type="Gene3D" id="2.60.120.1620">
    <property type="match status" value="1"/>
</dbReference>